<dbReference type="EMBL" id="CAEZUR010000009">
    <property type="protein sequence ID" value="CAB4601796.1"/>
    <property type="molecule type" value="Genomic_DNA"/>
</dbReference>
<organism evidence="1">
    <name type="scientific">freshwater metagenome</name>
    <dbReference type="NCBI Taxonomy" id="449393"/>
    <lineage>
        <taxon>unclassified sequences</taxon>
        <taxon>metagenomes</taxon>
        <taxon>ecological metagenomes</taxon>
    </lineage>
</organism>
<proteinExistence type="predicted"/>
<evidence type="ECO:0000313" key="1">
    <source>
        <dbReference type="EMBL" id="CAB4533640.1"/>
    </source>
</evidence>
<dbReference type="EMBL" id="CAEZSN010000004">
    <property type="protein sequence ID" value="CAB4533640.1"/>
    <property type="molecule type" value="Genomic_DNA"/>
</dbReference>
<protein>
    <submittedName>
        <fullName evidence="1">Unannotated protein</fullName>
    </submittedName>
</protein>
<dbReference type="AlphaFoldDB" id="A0A6J6B3M4"/>
<dbReference type="InterPro" id="IPR010310">
    <property type="entry name" value="T7SS_ESAT-6-like"/>
</dbReference>
<dbReference type="SUPFAM" id="SSF140453">
    <property type="entry name" value="EsxAB dimer-like"/>
    <property type="match status" value="1"/>
</dbReference>
<sequence length="96" mass="10540">MTIFSVDSEQVLAANHTIQATISKLQSEVELLHSQLQSLEGSWQGAAATSFQDLVKRWKLTANGVDVQLSEIGRALTHAATQYQEIEAANLRLFQG</sequence>
<dbReference type="Pfam" id="PF06013">
    <property type="entry name" value="WXG100"/>
    <property type="match status" value="1"/>
</dbReference>
<name>A0A6J6B3M4_9ZZZZ</name>
<dbReference type="Gene3D" id="1.10.287.1060">
    <property type="entry name" value="ESAT-6-like"/>
    <property type="match status" value="1"/>
</dbReference>
<accession>A0A6J6B3M4</accession>
<gene>
    <name evidence="1" type="ORF">UFOPK1433_00073</name>
    <name evidence="2" type="ORF">UFOPK1843_00200</name>
</gene>
<reference evidence="1" key="1">
    <citation type="submission" date="2020-05" db="EMBL/GenBank/DDBJ databases">
        <authorList>
            <person name="Chiriac C."/>
            <person name="Salcher M."/>
            <person name="Ghai R."/>
            <person name="Kavagutti S V."/>
        </authorList>
    </citation>
    <scope>NUCLEOTIDE SEQUENCE</scope>
</reference>
<evidence type="ECO:0000313" key="2">
    <source>
        <dbReference type="EMBL" id="CAB4601796.1"/>
    </source>
</evidence>
<dbReference type="NCBIfam" id="TIGR03930">
    <property type="entry name" value="WXG100_ESAT6"/>
    <property type="match status" value="1"/>
</dbReference>
<dbReference type="InterPro" id="IPR036689">
    <property type="entry name" value="ESAT-6-like_sf"/>
</dbReference>